<reference evidence="2" key="1">
    <citation type="submission" date="2018-06" db="EMBL/GenBank/DDBJ databases">
        <title>Genome assembly of Danube salmon.</title>
        <authorList>
            <person name="Macqueen D.J."/>
            <person name="Gundappa M.K."/>
        </authorList>
    </citation>
    <scope>NUCLEOTIDE SEQUENCE [LARGE SCALE GENOMIC DNA]</scope>
</reference>
<reference evidence="1" key="2">
    <citation type="submission" date="2025-08" db="UniProtKB">
        <authorList>
            <consortium name="Ensembl"/>
        </authorList>
    </citation>
    <scope>IDENTIFICATION</scope>
</reference>
<accession>A0A4W5LE86</accession>
<proteinExistence type="predicted"/>
<dbReference type="Proteomes" id="UP000314982">
    <property type="component" value="Unassembled WGS sequence"/>
</dbReference>
<dbReference type="AlphaFoldDB" id="A0A4W5LE86"/>
<protein>
    <submittedName>
        <fullName evidence="1">Uncharacterized protein</fullName>
    </submittedName>
</protein>
<keyword evidence="2" id="KW-1185">Reference proteome</keyword>
<sequence length="90" mass="10608">MPRPHHYFPDLHHLKFEIEEGTMLDGRPVRFGYNPLEFEGFSWRGYAQMSSIQVSPYLQYYIAHIAYISLWLCPPRSTALDLSHRGQLLL</sequence>
<evidence type="ECO:0000313" key="1">
    <source>
        <dbReference type="Ensembl" id="ENSHHUP00000024147.1"/>
    </source>
</evidence>
<evidence type="ECO:0000313" key="2">
    <source>
        <dbReference type="Proteomes" id="UP000314982"/>
    </source>
</evidence>
<dbReference type="Ensembl" id="ENSHHUT00000025054.1">
    <property type="protein sequence ID" value="ENSHHUP00000024147.1"/>
    <property type="gene ID" value="ENSHHUG00000015149.1"/>
</dbReference>
<name>A0A4W5LE86_9TELE</name>
<dbReference type="STRING" id="62062.ENSHHUP00000024147"/>
<reference evidence="1" key="3">
    <citation type="submission" date="2025-09" db="UniProtKB">
        <authorList>
            <consortium name="Ensembl"/>
        </authorList>
    </citation>
    <scope>IDENTIFICATION</scope>
</reference>
<organism evidence="1 2">
    <name type="scientific">Hucho hucho</name>
    <name type="common">huchen</name>
    <dbReference type="NCBI Taxonomy" id="62062"/>
    <lineage>
        <taxon>Eukaryota</taxon>
        <taxon>Metazoa</taxon>
        <taxon>Chordata</taxon>
        <taxon>Craniata</taxon>
        <taxon>Vertebrata</taxon>
        <taxon>Euteleostomi</taxon>
        <taxon>Actinopterygii</taxon>
        <taxon>Neopterygii</taxon>
        <taxon>Teleostei</taxon>
        <taxon>Protacanthopterygii</taxon>
        <taxon>Salmoniformes</taxon>
        <taxon>Salmonidae</taxon>
        <taxon>Salmoninae</taxon>
        <taxon>Hucho</taxon>
    </lineage>
</organism>